<dbReference type="Proteomes" id="UP000242592">
    <property type="component" value="Unassembled WGS sequence"/>
</dbReference>
<gene>
    <name evidence="1" type="ORF">SAMN02745199_0088</name>
</gene>
<dbReference type="AlphaFoldDB" id="A0A1M5QRB3"/>
<accession>A0A1M5QRB3</accession>
<dbReference type="STRING" id="1123380.SAMN02745199_0088"/>
<reference evidence="2" key="1">
    <citation type="submission" date="2016-11" db="EMBL/GenBank/DDBJ databases">
        <authorList>
            <person name="Varghese N."/>
            <person name="Submissions S."/>
        </authorList>
    </citation>
    <scope>NUCLEOTIDE SEQUENCE [LARGE SCALE GENOMIC DNA]</scope>
    <source>
        <strain evidence="2">DSM 15807</strain>
    </source>
</reference>
<dbReference type="EMBL" id="FQXN01000001">
    <property type="protein sequence ID" value="SHH16411.1"/>
    <property type="molecule type" value="Genomic_DNA"/>
</dbReference>
<evidence type="ECO:0000313" key="2">
    <source>
        <dbReference type="Proteomes" id="UP000242592"/>
    </source>
</evidence>
<proteinExistence type="predicted"/>
<protein>
    <submittedName>
        <fullName evidence="1">Uncharacterized protein</fullName>
    </submittedName>
</protein>
<sequence length="73" mass="9480">MRWNGRFRRRHNPYFYSRWNNPYFPDFYELKDERLFLENEKEMLLDYKEYLKEEMLYVERRIEEIEQMLQGGE</sequence>
<keyword evidence="2" id="KW-1185">Reference proteome</keyword>
<organism evidence="1 2">
    <name type="scientific">Thermosipho atlanticus DSM 15807</name>
    <dbReference type="NCBI Taxonomy" id="1123380"/>
    <lineage>
        <taxon>Bacteria</taxon>
        <taxon>Thermotogati</taxon>
        <taxon>Thermotogota</taxon>
        <taxon>Thermotogae</taxon>
        <taxon>Thermotogales</taxon>
        <taxon>Fervidobacteriaceae</taxon>
        <taxon>Thermosipho</taxon>
    </lineage>
</organism>
<dbReference type="OrthoDB" id="49660at2"/>
<evidence type="ECO:0000313" key="1">
    <source>
        <dbReference type="EMBL" id="SHH16411.1"/>
    </source>
</evidence>
<dbReference type="RefSeq" id="WP_073070923.1">
    <property type="nucleotide sequence ID" value="NZ_FQXN01000001.1"/>
</dbReference>
<name>A0A1M5QRB3_9BACT</name>